<evidence type="ECO:0000313" key="3">
    <source>
        <dbReference type="Proteomes" id="UP001278188"/>
    </source>
</evidence>
<accession>A0ABU3WES8</accession>
<dbReference type="Pfam" id="PF04383">
    <property type="entry name" value="KilA-N"/>
    <property type="match status" value="1"/>
</dbReference>
<proteinExistence type="predicted"/>
<dbReference type="PROSITE" id="PS51301">
    <property type="entry name" value="KILA_N"/>
    <property type="match status" value="1"/>
</dbReference>
<dbReference type="Proteomes" id="UP001278188">
    <property type="component" value="Unassembled WGS sequence"/>
</dbReference>
<sequence>MTTIQQNLLNPNNQPLMIGNFSIRQDEDGRYCLNDLHKASGGLAKHKPSNFIRNQQTQELIVEIEQVSDMRSTDFDRCSNMSIGQKAINTIKGGVKQGMYVVEDLVYSYAMWISAKFHLMVIRAYRSQVMEWMIGGKQSISPEQCGILYNIVHTRAGGNQGVIRQMWSRLKNHFKYSASYRELRAIHFGDAKHYLEVMDLKGKAETKDPGLKALPFPQEVIQVAQQISHEYKSTQYDSWYVSARDGVLSARPLPQGFYPTMDLGEFAKRFDSVLDLLYGTDTLRVGRHYLSQRKSK</sequence>
<dbReference type="SMART" id="SM01252">
    <property type="entry name" value="KilA-N"/>
    <property type="match status" value="1"/>
</dbReference>
<dbReference type="EMBL" id="JASVDY010000002">
    <property type="protein sequence ID" value="MDV2468903.1"/>
    <property type="molecule type" value="Genomic_DNA"/>
</dbReference>
<organism evidence="2 3">
    <name type="scientific">Acinetobacter chinensis</name>
    <dbReference type="NCBI Taxonomy" id="2004650"/>
    <lineage>
        <taxon>Bacteria</taxon>
        <taxon>Pseudomonadati</taxon>
        <taxon>Pseudomonadota</taxon>
        <taxon>Gammaproteobacteria</taxon>
        <taxon>Moraxellales</taxon>
        <taxon>Moraxellaceae</taxon>
        <taxon>Acinetobacter</taxon>
    </lineage>
</organism>
<reference evidence="2 3" key="1">
    <citation type="submission" date="2023-06" db="EMBL/GenBank/DDBJ databases">
        <title>Genomic Analysis of Acinetobacter Strains Recovered from South Australian Aquatic Samples provides Insights into the Circulation of Antibiotic Resistance determinants in the Environment.</title>
        <authorList>
            <person name="Tobin L."/>
            <person name="Jarocki V.M."/>
            <person name="Kenyon J."/>
            <person name="Drigo B."/>
            <person name="Donner E."/>
            <person name="Djordjevic S.P."/>
            <person name="Hamidian M."/>
        </authorList>
    </citation>
    <scope>NUCLEOTIDE SEQUENCE [LARGE SCALE GENOMIC DNA]</scope>
    <source>
        <strain evidence="2 3">SAAc652</strain>
    </source>
</reference>
<comment type="caution">
    <text evidence="2">The sequence shown here is derived from an EMBL/GenBank/DDBJ whole genome shotgun (WGS) entry which is preliminary data.</text>
</comment>
<protein>
    <submittedName>
        <fullName evidence="2">KilA-N domain-containing protein</fullName>
    </submittedName>
</protein>
<dbReference type="RefSeq" id="WP_317083304.1">
    <property type="nucleotide sequence ID" value="NZ_JASVDY010000002.1"/>
</dbReference>
<evidence type="ECO:0000259" key="1">
    <source>
        <dbReference type="PROSITE" id="PS51301"/>
    </source>
</evidence>
<name>A0ABU3WES8_9GAMM</name>
<evidence type="ECO:0000313" key="2">
    <source>
        <dbReference type="EMBL" id="MDV2468903.1"/>
    </source>
</evidence>
<feature type="domain" description="KilA-N" evidence="1">
    <location>
        <begin position="12"/>
        <end position="128"/>
    </location>
</feature>
<dbReference type="InterPro" id="IPR018004">
    <property type="entry name" value="KilA/APSES_HTH"/>
</dbReference>
<gene>
    <name evidence="2" type="ORF">QR674_07890</name>
</gene>
<dbReference type="InterPro" id="IPR017880">
    <property type="entry name" value="KilA_N"/>
</dbReference>
<keyword evidence="3" id="KW-1185">Reference proteome</keyword>